<evidence type="ECO:0000256" key="2">
    <source>
        <dbReference type="ARBA" id="ARBA00022553"/>
    </source>
</evidence>
<dbReference type="GO" id="GO:0016020">
    <property type="term" value="C:membrane"/>
    <property type="evidence" value="ECO:0007669"/>
    <property type="project" value="UniProtKB-SubCell"/>
</dbReference>
<dbReference type="PANTHER" id="PTHR45630">
    <property type="entry name" value="CATION-TRANSPORTING ATPASE-RELATED"/>
    <property type="match status" value="1"/>
</dbReference>
<feature type="transmembrane region" description="Helical" evidence="12">
    <location>
        <begin position="121"/>
        <end position="143"/>
    </location>
</feature>
<evidence type="ECO:0000259" key="14">
    <source>
        <dbReference type="SMART" id="SM00831"/>
    </source>
</evidence>
<feature type="compositionally biased region" description="Pro residues" evidence="13">
    <location>
        <begin position="318"/>
        <end position="334"/>
    </location>
</feature>
<feature type="transmembrane region" description="Helical" evidence="12">
    <location>
        <begin position="1616"/>
        <end position="1635"/>
    </location>
</feature>
<comment type="similarity">
    <text evidence="12">Belongs to the cation transport ATPase (P-type) (TC 3.A.3) family. Type V subfamily.</text>
</comment>
<dbReference type="Pfam" id="PF00122">
    <property type="entry name" value="E1-E2_ATPase"/>
    <property type="match status" value="1"/>
</dbReference>
<dbReference type="Pfam" id="PF12409">
    <property type="entry name" value="P5-ATPase"/>
    <property type="match status" value="1"/>
</dbReference>
<dbReference type="PANTHER" id="PTHR45630:SF8">
    <property type="entry name" value="CATION-TRANSPORTING ATPASE"/>
    <property type="match status" value="1"/>
</dbReference>
<dbReference type="SUPFAM" id="SSF81660">
    <property type="entry name" value="Metal cation-transporting ATPase, ATP-binding domain N"/>
    <property type="match status" value="1"/>
</dbReference>
<dbReference type="Gene3D" id="3.40.1110.10">
    <property type="entry name" value="Calcium-transporting ATPase, cytoplasmic domain N"/>
    <property type="match status" value="1"/>
</dbReference>
<keyword evidence="2" id="KW-0597">Phosphoprotein</keyword>
<name>A0AAV9IPW2_CYACA</name>
<feature type="compositionally biased region" description="Low complexity" evidence="13">
    <location>
        <begin position="1402"/>
        <end position="1413"/>
    </location>
</feature>
<keyword evidence="10 12" id="KW-0472">Membrane</keyword>
<dbReference type="InterPro" id="IPR047819">
    <property type="entry name" value="P5A-ATPase_N"/>
</dbReference>
<evidence type="ECO:0000313" key="16">
    <source>
        <dbReference type="Proteomes" id="UP001301350"/>
    </source>
</evidence>
<evidence type="ECO:0000313" key="15">
    <source>
        <dbReference type="EMBL" id="KAK4534387.1"/>
    </source>
</evidence>
<feature type="transmembrane region" description="Helical" evidence="12">
    <location>
        <begin position="742"/>
        <end position="762"/>
    </location>
</feature>
<evidence type="ECO:0000256" key="7">
    <source>
        <dbReference type="ARBA" id="ARBA00022842"/>
    </source>
</evidence>
<evidence type="ECO:0000256" key="10">
    <source>
        <dbReference type="ARBA" id="ARBA00023136"/>
    </source>
</evidence>
<dbReference type="EC" id="7.2.2.-" evidence="12"/>
<dbReference type="GO" id="GO:0046872">
    <property type="term" value="F:metal ion binding"/>
    <property type="evidence" value="ECO:0007669"/>
    <property type="project" value="UniProtKB-UniRule"/>
</dbReference>
<dbReference type="PROSITE" id="PS00154">
    <property type="entry name" value="ATPASE_E1_E2"/>
    <property type="match status" value="1"/>
</dbReference>
<dbReference type="InterPro" id="IPR059000">
    <property type="entry name" value="ATPase_P-type_domA"/>
</dbReference>
<evidence type="ECO:0000256" key="8">
    <source>
        <dbReference type="ARBA" id="ARBA00022967"/>
    </source>
</evidence>
<keyword evidence="7 12" id="KW-0460">Magnesium</keyword>
<evidence type="ECO:0000256" key="12">
    <source>
        <dbReference type="RuleBase" id="RU362082"/>
    </source>
</evidence>
<accession>A0AAV9IPW2</accession>
<dbReference type="SMART" id="SM00831">
    <property type="entry name" value="Cation_ATPase_N"/>
    <property type="match status" value="1"/>
</dbReference>
<evidence type="ECO:0000256" key="1">
    <source>
        <dbReference type="ARBA" id="ARBA00004141"/>
    </source>
</evidence>
<dbReference type="SUPFAM" id="SSF56784">
    <property type="entry name" value="HAD-like"/>
    <property type="match status" value="1"/>
</dbReference>
<dbReference type="GO" id="GO:0019829">
    <property type="term" value="F:ATPase-coupled monoatomic cation transmembrane transporter activity"/>
    <property type="evidence" value="ECO:0007669"/>
    <property type="project" value="UniProtKB-UniRule"/>
</dbReference>
<keyword evidence="3 12" id="KW-0812">Transmembrane</keyword>
<keyword evidence="6 12" id="KW-0067">ATP-binding</keyword>
<comment type="caution">
    <text evidence="15">The sequence shown here is derived from an EMBL/GenBank/DDBJ whole genome shotgun (WGS) entry which is preliminary data.</text>
</comment>
<evidence type="ECO:0000256" key="4">
    <source>
        <dbReference type="ARBA" id="ARBA00022723"/>
    </source>
</evidence>
<comment type="caution">
    <text evidence="12">Lacks conserved residue(s) required for the propagation of feature annotation.</text>
</comment>
<evidence type="ECO:0000256" key="3">
    <source>
        <dbReference type="ARBA" id="ARBA00022692"/>
    </source>
</evidence>
<keyword evidence="5 12" id="KW-0547">Nucleotide-binding</keyword>
<dbReference type="Gene3D" id="3.40.50.1000">
    <property type="entry name" value="HAD superfamily/HAD-like"/>
    <property type="match status" value="2"/>
</dbReference>
<dbReference type="InterPro" id="IPR004014">
    <property type="entry name" value="ATPase_P-typ_cation-transptr_N"/>
</dbReference>
<feature type="compositionally biased region" description="Polar residues" evidence="13">
    <location>
        <begin position="63"/>
        <end position="73"/>
    </location>
</feature>
<sequence length="1686" mass="181959">MSHNAWCAAARPELWVVDDDDAPGDVSGRVGGGGSGGSPVTTAATTTTTTTTTTIDYGATGTSSPLTFPSNETAGVGSAPGRPAEAVAGDESDASVSSNPRSQHDESLHGFEAYTYARWRLALYALCCALTLGMLHLMVRAFPNRCIRLLGRRARSLIEADVLLVRIRRLVPGALAQEYVLPVVPITTVPHRAFAFYLAGWWSHIAASVGNAKAPSLLPLLSQPPAASIVIEVRQRRFLLVELAQPLPLPGTRSAVRYVGLRVRCALAPHFDDYYEVSGRQWRGLPQGLSHPGGQLWERTIYEDLPLEDAEELVWPQTPAPSPATPQDLPPSPPMTTTTAVEEEQVEEEDATTAVRLKRHLGLSRLDADIVRLVLGRNRIEVEVPPLLRLFVRQLVHPFFIFQWLAIALWILEDYYLYSATIAAASLMSALLEATETQGNARRLARIAASDCEVQVWRRGQRPASDGVLERISSSELVPGDVFVIESGMTLPCDCTLLSGSAVVTEASLTGEASPLFKSAWRHAFEDPHAEEGVASPRSRVVGGAADEDDHDSDEEEWTSLQAAYFSGAYSLADDSEELLPTPAYHHLLMSTGLPVDVGGQAPAKSGERMGMATSRQRHRRLPEHYTAWDHAAHMLYCGTRVIEARVEEPAQRLPTHGGDAVPTALSTSAVGVLAVAVHTRMDTAKGTLMRDIFLADDDITRHEAAPSPRGARRANSALPLKAGAASGDRRIAQMYDDAYQAMKALCVIGFLCAAYSLRVLARRMSLYEAVLSALDVVTIAVPPALPAAVTFGIVFAIDRLLRRGILCIRPPAVLIAAGLDTLCFDKTGTLTDLGLDVYALRPVQRVETVDAGPHGEVLGMESVFAPEVSFHREHVAEETMTTAWGERRGGEAVLPLLPPELSLVMSSCHTLTVVGDEVLGDEVDSRLFELTGRRLERRGTGGGAVRHATASAAARDAGLFTVCDAASGQPYVRVAKVFEFSSELSRMGVVAQVLDARAFPDQYCGWVFLVKGAPEVVLTLCDASTVPRHFGDELRSYTARGLRVLALAGKRLLPPAQARPAARKAKAWTPLSLSRRRLEKHLELYGLAVLENRLKPETAPVLEALRLGGGLRCPMVTGDHIRTAISVARQAGMIESDARVVIADEDTAHRHRGGGGGRRGADGPFPADAGQVVFFDSTNVAQRYSRMEMFRLLLSGREAAAAGGEWHGMTGERPYTAAPAPRRPAGWTAGRMADEEEEAGARAAGERTPTLPGAVGALYLPVRDDEPVALAMTGAAFRLLSRELRRLVHRMPDAAASLLTGGTTSRTPSRRLFFLREVFLGCAVFARMSADDKSALVRLLRTRLGVCVGMCGDGANDASALREADVGISLCERRQPSSSESTKVAEGGWRQRCARRHRRGSSSSSSPPTATASAARAISCSRATPEDEDATASLAAPFTSTDSGIRAAVTVVCEGRGAAAASVSCFKYMGIYSLTQSTSILFLYRIGSVYSDGQFLFQDLFLIMPLALAMGRTASVHALNRYAPPTRLASWPVCVSLAIQGCIQSAFQAYALWALASTATTTASDAVSVHGCRSWNGACAQATTLFLLVNFQYIWTALAFNIGFPFRRSLWSNRLLVVLVVSLTAACSALTLWAQPRLVKWFRLFPLSTAFRGTLQRTALANGAISLATEWLLTQLFYRYGHRRA</sequence>
<feature type="transmembrane region" description="Helical" evidence="12">
    <location>
        <begin position="1583"/>
        <end position="1604"/>
    </location>
</feature>
<protein>
    <recommendedName>
        <fullName evidence="12">Cation-transporting ATPase</fullName>
        <ecNumber evidence="12">7.2.2.-</ecNumber>
    </recommendedName>
</protein>
<evidence type="ECO:0000256" key="6">
    <source>
        <dbReference type="ARBA" id="ARBA00022840"/>
    </source>
</evidence>
<dbReference type="SUPFAM" id="SSF81665">
    <property type="entry name" value="Calcium ATPase, transmembrane domain M"/>
    <property type="match status" value="1"/>
</dbReference>
<evidence type="ECO:0000256" key="13">
    <source>
        <dbReference type="SAM" id="MobiDB-lite"/>
    </source>
</evidence>
<dbReference type="PRINTS" id="PR00119">
    <property type="entry name" value="CATATPASE"/>
</dbReference>
<dbReference type="GO" id="GO:0140358">
    <property type="term" value="F:P-type transmembrane transporter activity"/>
    <property type="evidence" value="ECO:0007669"/>
    <property type="project" value="InterPro"/>
</dbReference>
<dbReference type="SUPFAM" id="SSF81653">
    <property type="entry name" value="Calcium ATPase, transduction domain A"/>
    <property type="match status" value="1"/>
</dbReference>
<organism evidence="15 16">
    <name type="scientific">Cyanidium caldarium</name>
    <name type="common">Red alga</name>
    <dbReference type="NCBI Taxonomy" id="2771"/>
    <lineage>
        <taxon>Eukaryota</taxon>
        <taxon>Rhodophyta</taxon>
        <taxon>Bangiophyceae</taxon>
        <taxon>Cyanidiales</taxon>
        <taxon>Cyanidiaceae</taxon>
        <taxon>Cyanidium</taxon>
    </lineage>
</organism>
<evidence type="ECO:0000256" key="11">
    <source>
        <dbReference type="ARBA" id="ARBA00049360"/>
    </source>
</evidence>
<keyword evidence="4 12" id="KW-0479">Metal-binding</keyword>
<dbReference type="InterPro" id="IPR023214">
    <property type="entry name" value="HAD_sf"/>
</dbReference>
<feature type="transmembrane region" description="Helical" evidence="12">
    <location>
        <begin position="774"/>
        <end position="798"/>
    </location>
</feature>
<feature type="region of interest" description="Disordered" evidence="13">
    <location>
        <begin position="1378"/>
        <end position="1413"/>
    </location>
</feature>
<dbReference type="Pfam" id="PF00690">
    <property type="entry name" value="Cation_ATPase_N"/>
    <property type="match status" value="1"/>
</dbReference>
<feature type="region of interest" description="Disordered" evidence="13">
    <location>
        <begin position="316"/>
        <end position="349"/>
    </location>
</feature>
<reference evidence="15 16" key="1">
    <citation type="submission" date="2022-07" db="EMBL/GenBank/DDBJ databases">
        <title>Genome-wide signatures of adaptation to extreme environments.</title>
        <authorList>
            <person name="Cho C.H."/>
            <person name="Yoon H.S."/>
        </authorList>
    </citation>
    <scope>NUCLEOTIDE SEQUENCE [LARGE SCALE GENOMIC DNA]</scope>
    <source>
        <strain evidence="15 16">DBV 063 E5</strain>
    </source>
</reference>
<proteinExistence type="inferred from homology"/>
<comment type="subcellular location">
    <subcellularLocation>
        <location evidence="1 12">Membrane</location>
        <topology evidence="1 12">Multi-pass membrane protein</topology>
    </subcellularLocation>
</comment>
<dbReference type="InterPro" id="IPR006544">
    <property type="entry name" value="P-type_TPase_V"/>
</dbReference>
<comment type="catalytic activity">
    <reaction evidence="11 12">
        <text>ATP + H2O = ADP + phosphate + H(+)</text>
        <dbReference type="Rhea" id="RHEA:13065"/>
        <dbReference type="ChEBI" id="CHEBI:15377"/>
        <dbReference type="ChEBI" id="CHEBI:15378"/>
        <dbReference type="ChEBI" id="CHEBI:30616"/>
        <dbReference type="ChEBI" id="CHEBI:43474"/>
        <dbReference type="ChEBI" id="CHEBI:456216"/>
    </reaction>
</comment>
<dbReference type="GO" id="GO:0006874">
    <property type="term" value="P:intracellular calcium ion homeostasis"/>
    <property type="evidence" value="ECO:0007669"/>
    <property type="project" value="TreeGrafter"/>
</dbReference>
<evidence type="ECO:0000256" key="5">
    <source>
        <dbReference type="ARBA" id="ARBA00022741"/>
    </source>
</evidence>
<keyword evidence="8 12" id="KW-1278">Translocase</keyword>
<dbReference type="InterPro" id="IPR008250">
    <property type="entry name" value="ATPase_P-typ_transduc_dom_A_sf"/>
</dbReference>
<feature type="region of interest" description="Disordered" evidence="13">
    <location>
        <begin position="18"/>
        <end position="105"/>
    </location>
</feature>
<gene>
    <name evidence="15" type="ORF">CDCA_CDCA01G0412</name>
</gene>
<feature type="region of interest" description="Disordered" evidence="13">
    <location>
        <begin position="528"/>
        <end position="552"/>
    </location>
</feature>
<dbReference type="InterPro" id="IPR023298">
    <property type="entry name" value="ATPase_P-typ_TM_dom_sf"/>
</dbReference>
<feature type="domain" description="Cation-transporting P-type ATPase N-terminal" evidence="14">
    <location>
        <begin position="342"/>
        <end position="415"/>
    </location>
</feature>
<dbReference type="EMBL" id="JANCYW010000001">
    <property type="protein sequence ID" value="KAK4534387.1"/>
    <property type="molecule type" value="Genomic_DNA"/>
</dbReference>
<dbReference type="InterPro" id="IPR023299">
    <property type="entry name" value="ATPase_P-typ_cyto_dom_N"/>
</dbReference>
<feature type="compositionally biased region" description="Low complexity" evidence="13">
    <location>
        <begin position="38"/>
        <end position="62"/>
    </location>
</feature>
<dbReference type="Gene3D" id="1.20.1110.10">
    <property type="entry name" value="Calcium-transporting ATPase, transmembrane domain"/>
    <property type="match status" value="1"/>
</dbReference>
<dbReference type="InterPro" id="IPR018303">
    <property type="entry name" value="ATPase_P-typ_P_site"/>
</dbReference>
<dbReference type="InterPro" id="IPR036412">
    <property type="entry name" value="HAD-like_sf"/>
</dbReference>
<evidence type="ECO:0000256" key="9">
    <source>
        <dbReference type="ARBA" id="ARBA00022989"/>
    </source>
</evidence>
<dbReference type="Proteomes" id="UP001301350">
    <property type="component" value="Unassembled WGS sequence"/>
</dbReference>
<dbReference type="Gene3D" id="2.70.150.10">
    <property type="entry name" value="Calcium-transporting ATPase, cytoplasmic transduction domain A"/>
    <property type="match status" value="1"/>
</dbReference>
<keyword evidence="9 12" id="KW-1133">Transmembrane helix</keyword>
<keyword evidence="16" id="KW-1185">Reference proteome</keyword>
<dbReference type="GO" id="GO:0005524">
    <property type="term" value="F:ATP binding"/>
    <property type="evidence" value="ECO:0007669"/>
    <property type="project" value="UniProtKB-UniRule"/>
</dbReference>